<name>A0ABR7IRB0_9CLOT</name>
<dbReference type="RefSeq" id="WP_069989046.1">
    <property type="nucleotide sequence ID" value="NZ_JACOQK010000001.1"/>
</dbReference>
<dbReference type="Proteomes" id="UP000649151">
    <property type="component" value="Unassembled WGS sequence"/>
</dbReference>
<dbReference type="Pfam" id="PF00936">
    <property type="entry name" value="BMC"/>
    <property type="match status" value="1"/>
</dbReference>
<dbReference type="InterPro" id="IPR000249">
    <property type="entry name" value="BMC_dom"/>
</dbReference>
<dbReference type="InterPro" id="IPR037233">
    <property type="entry name" value="CcmK-like_sf"/>
</dbReference>
<gene>
    <name evidence="5" type="ORF">H8Z77_04805</name>
</gene>
<proteinExistence type="inferred from homology"/>
<dbReference type="PANTHER" id="PTHR33941:SF11">
    <property type="entry name" value="BACTERIAL MICROCOMPARTMENT SHELL PROTEIN PDUJ"/>
    <property type="match status" value="1"/>
</dbReference>
<dbReference type="InterPro" id="IPR050575">
    <property type="entry name" value="BMC_shell"/>
</dbReference>
<dbReference type="PROSITE" id="PS51930">
    <property type="entry name" value="BMC_2"/>
    <property type="match status" value="1"/>
</dbReference>
<dbReference type="Gene3D" id="3.30.70.1710">
    <property type="match status" value="1"/>
</dbReference>
<comment type="caution">
    <text evidence="5">The sequence shown here is derived from an EMBL/GenBank/DDBJ whole genome shotgun (WGS) entry which is preliminary data.</text>
</comment>
<keyword evidence="6" id="KW-1185">Reference proteome</keyword>
<sequence>MALGMIEVYGFATSIVVADAAAKAGNVKIVAIENNKPAPAVVDTVAVPLVMCVRLEGDVAAVEAAVEAGSAAAKQRDLYITSHVISRAESDTNKLAYKNTLGRDKLYKHNKETK</sequence>
<feature type="domain" description="BMC" evidence="4">
    <location>
        <begin position="2"/>
        <end position="97"/>
    </location>
</feature>
<reference evidence="5 6" key="1">
    <citation type="submission" date="2020-08" db="EMBL/GenBank/DDBJ databases">
        <title>Genome public.</title>
        <authorList>
            <person name="Liu C."/>
            <person name="Sun Q."/>
        </authorList>
    </citation>
    <scope>NUCLEOTIDE SEQUENCE [LARGE SCALE GENOMIC DNA]</scope>
    <source>
        <strain evidence="5 6">NSJ-27</strain>
    </source>
</reference>
<evidence type="ECO:0000256" key="1">
    <source>
        <dbReference type="ARBA" id="ARBA00024322"/>
    </source>
</evidence>
<comment type="subcellular location">
    <subcellularLocation>
        <location evidence="1">Bacterial microcompartment</location>
    </subcellularLocation>
</comment>
<keyword evidence="2" id="KW-1283">Bacterial microcompartment</keyword>
<dbReference type="SMART" id="SM00877">
    <property type="entry name" value="BMC"/>
    <property type="match status" value="1"/>
</dbReference>
<dbReference type="EMBL" id="JACOQK010000001">
    <property type="protein sequence ID" value="MBC5787347.1"/>
    <property type="molecule type" value="Genomic_DNA"/>
</dbReference>
<evidence type="ECO:0000313" key="5">
    <source>
        <dbReference type="EMBL" id="MBC5787347.1"/>
    </source>
</evidence>
<dbReference type="InterPro" id="IPR044872">
    <property type="entry name" value="CcmK/CsoS1_BMC"/>
</dbReference>
<evidence type="ECO:0000256" key="3">
    <source>
        <dbReference type="PROSITE-ProRule" id="PRU01278"/>
    </source>
</evidence>
<dbReference type="PANTHER" id="PTHR33941">
    <property type="entry name" value="PROPANEDIOL UTILIZATION PROTEIN PDUA"/>
    <property type="match status" value="1"/>
</dbReference>
<organism evidence="5 6">
    <name type="scientific">Clostridium facile</name>
    <dbReference type="NCBI Taxonomy" id="2763035"/>
    <lineage>
        <taxon>Bacteria</taxon>
        <taxon>Bacillati</taxon>
        <taxon>Bacillota</taxon>
        <taxon>Clostridia</taxon>
        <taxon>Eubacteriales</taxon>
        <taxon>Clostridiaceae</taxon>
        <taxon>Clostridium</taxon>
    </lineage>
</organism>
<dbReference type="SUPFAM" id="SSF143414">
    <property type="entry name" value="CcmK-like"/>
    <property type="match status" value="1"/>
</dbReference>
<evidence type="ECO:0000313" key="6">
    <source>
        <dbReference type="Proteomes" id="UP000649151"/>
    </source>
</evidence>
<protein>
    <submittedName>
        <fullName evidence="5">BMC domain-containing protein</fullName>
    </submittedName>
</protein>
<accession>A0ABR7IRB0</accession>
<evidence type="ECO:0000259" key="4">
    <source>
        <dbReference type="PROSITE" id="PS51930"/>
    </source>
</evidence>
<evidence type="ECO:0000256" key="2">
    <source>
        <dbReference type="ARBA" id="ARBA00024446"/>
    </source>
</evidence>
<comment type="similarity">
    <text evidence="3">Belongs to the bacterial microcompartments protein family.</text>
</comment>